<evidence type="ECO:0000259" key="12">
    <source>
        <dbReference type="PROSITE" id="PS50109"/>
    </source>
</evidence>
<comment type="subcellular location">
    <subcellularLocation>
        <location evidence="2">Cell membrane</location>
    </subcellularLocation>
</comment>
<dbReference type="CDD" id="cd16922">
    <property type="entry name" value="HATPase_EvgS-ArcB-TorS-like"/>
    <property type="match status" value="1"/>
</dbReference>
<evidence type="ECO:0000256" key="11">
    <source>
        <dbReference type="ARBA" id="ARBA00023136"/>
    </source>
</evidence>
<keyword evidence="7" id="KW-0547">Nucleotide-binding</keyword>
<evidence type="ECO:0000256" key="3">
    <source>
        <dbReference type="ARBA" id="ARBA00012438"/>
    </source>
</evidence>
<dbReference type="Pfam" id="PF13426">
    <property type="entry name" value="PAS_9"/>
    <property type="match status" value="2"/>
</dbReference>
<evidence type="ECO:0000256" key="9">
    <source>
        <dbReference type="ARBA" id="ARBA00022840"/>
    </source>
</evidence>
<evidence type="ECO:0000259" key="13">
    <source>
        <dbReference type="PROSITE" id="PS50112"/>
    </source>
</evidence>
<dbReference type="Pfam" id="PF02518">
    <property type="entry name" value="HATPase_c"/>
    <property type="match status" value="1"/>
</dbReference>
<dbReference type="Gene3D" id="1.10.287.130">
    <property type="match status" value="1"/>
</dbReference>
<evidence type="ECO:0000256" key="5">
    <source>
        <dbReference type="ARBA" id="ARBA00022553"/>
    </source>
</evidence>
<evidence type="ECO:0000313" key="14">
    <source>
        <dbReference type="EMBL" id="SHI16295.1"/>
    </source>
</evidence>
<dbReference type="Gene3D" id="3.30.565.10">
    <property type="entry name" value="Histidine kinase-like ATPase, C-terminal domain"/>
    <property type="match status" value="1"/>
</dbReference>
<gene>
    <name evidence="14" type="ORF">SAMN02745941_02275</name>
</gene>
<dbReference type="InterPro" id="IPR004358">
    <property type="entry name" value="Sig_transdc_His_kin-like_C"/>
</dbReference>
<keyword evidence="10" id="KW-0902">Two-component regulatory system</keyword>
<keyword evidence="8 14" id="KW-0418">Kinase</keyword>
<dbReference type="EC" id="2.7.13.3" evidence="3"/>
<keyword evidence="5" id="KW-0597">Phosphoprotein</keyword>
<evidence type="ECO:0000313" key="15">
    <source>
        <dbReference type="Proteomes" id="UP000184241"/>
    </source>
</evidence>
<keyword evidence="9" id="KW-0067">ATP-binding</keyword>
<keyword evidence="4" id="KW-1003">Cell membrane</keyword>
<comment type="catalytic activity">
    <reaction evidence="1">
        <text>ATP + protein L-histidine = ADP + protein N-phospho-L-histidine.</text>
        <dbReference type="EC" id="2.7.13.3"/>
    </reaction>
</comment>
<dbReference type="GO" id="GO:0005524">
    <property type="term" value="F:ATP binding"/>
    <property type="evidence" value="ECO:0007669"/>
    <property type="project" value="UniProtKB-KW"/>
</dbReference>
<feature type="domain" description="PAS" evidence="13">
    <location>
        <begin position="238"/>
        <end position="273"/>
    </location>
</feature>
<dbReference type="GO" id="GO:0000155">
    <property type="term" value="F:phosphorelay sensor kinase activity"/>
    <property type="evidence" value="ECO:0007669"/>
    <property type="project" value="InterPro"/>
</dbReference>
<feature type="domain" description="Histidine kinase" evidence="12">
    <location>
        <begin position="395"/>
        <end position="614"/>
    </location>
</feature>
<evidence type="ECO:0000256" key="1">
    <source>
        <dbReference type="ARBA" id="ARBA00000085"/>
    </source>
</evidence>
<dbReference type="GO" id="GO:0005886">
    <property type="term" value="C:plasma membrane"/>
    <property type="evidence" value="ECO:0007669"/>
    <property type="project" value="UniProtKB-SubCell"/>
</dbReference>
<dbReference type="SUPFAM" id="SSF55785">
    <property type="entry name" value="PYP-like sensor domain (PAS domain)"/>
    <property type="match status" value="1"/>
</dbReference>
<dbReference type="FunFam" id="3.30.565.10:FF:000023">
    <property type="entry name" value="PAS domain-containing sensor histidine kinase"/>
    <property type="match status" value="1"/>
</dbReference>
<evidence type="ECO:0000256" key="4">
    <source>
        <dbReference type="ARBA" id="ARBA00022475"/>
    </source>
</evidence>
<dbReference type="GO" id="GO:0009927">
    <property type="term" value="F:histidine phosphotransfer kinase activity"/>
    <property type="evidence" value="ECO:0007669"/>
    <property type="project" value="TreeGrafter"/>
</dbReference>
<dbReference type="InterPro" id="IPR005467">
    <property type="entry name" value="His_kinase_dom"/>
</dbReference>
<dbReference type="SMART" id="SM00387">
    <property type="entry name" value="HATPase_c"/>
    <property type="match status" value="1"/>
</dbReference>
<protein>
    <recommendedName>
        <fullName evidence="3">histidine kinase</fullName>
        <ecNumber evidence="3">2.7.13.3</ecNumber>
    </recommendedName>
</protein>
<dbReference type="AlphaFoldDB" id="A0A1M5YWD2"/>
<dbReference type="SUPFAM" id="SSF55874">
    <property type="entry name" value="ATPase domain of HSP90 chaperone/DNA topoisomerase II/histidine kinase"/>
    <property type="match status" value="1"/>
</dbReference>
<dbReference type="InterPro" id="IPR000014">
    <property type="entry name" value="PAS"/>
</dbReference>
<accession>A0A1M5YWD2</accession>
<dbReference type="CDD" id="cd00082">
    <property type="entry name" value="HisKA"/>
    <property type="match status" value="1"/>
</dbReference>
<dbReference type="EMBL" id="FQXU01000007">
    <property type="protein sequence ID" value="SHI16295.1"/>
    <property type="molecule type" value="Genomic_DNA"/>
</dbReference>
<evidence type="ECO:0000256" key="6">
    <source>
        <dbReference type="ARBA" id="ARBA00022679"/>
    </source>
</evidence>
<dbReference type="InterPro" id="IPR036890">
    <property type="entry name" value="HATPase_C_sf"/>
</dbReference>
<organism evidence="14 15">
    <name type="scientific">Clostridium intestinale DSM 6191</name>
    <dbReference type="NCBI Taxonomy" id="1121320"/>
    <lineage>
        <taxon>Bacteria</taxon>
        <taxon>Bacillati</taxon>
        <taxon>Bacillota</taxon>
        <taxon>Clostridia</taxon>
        <taxon>Eubacteriales</taxon>
        <taxon>Clostridiaceae</taxon>
        <taxon>Clostridium</taxon>
    </lineage>
</organism>
<evidence type="ECO:0000256" key="7">
    <source>
        <dbReference type="ARBA" id="ARBA00022741"/>
    </source>
</evidence>
<dbReference type="PANTHER" id="PTHR43047:SF72">
    <property type="entry name" value="OSMOSENSING HISTIDINE PROTEIN KINASE SLN1"/>
    <property type="match status" value="1"/>
</dbReference>
<dbReference type="Gene3D" id="3.30.450.20">
    <property type="entry name" value="PAS domain"/>
    <property type="match status" value="2"/>
</dbReference>
<dbReference type="PROSITE" id="PS50109">
    <property type="entry name" value="HIS_KIN"/>
    <property type="match status" value="1"/>
</dbReference>
<dbReference type="SUPFAM" id="SSF47384">
    <property type="entry name" value="Homodimeric domain of signal transducing histidine kinase"/>
    <property type="match status" value="1"/>
</dbReference>
<keyword evidence="6" id="KW-0808">Transferase</keyword>
<dbReference type="SMART" id="SM00388">
    <property type="entry name" value="HisKA"/>
    <property type="match status" value="1"/>
</dbReference>
<dbReference type="Proteomes" id="UP000184241">
    <property type="component" value="Unassembled WGS sequence"/>
</dbReference>
<dbReference type="PRINTS" id="PR00344">
    <property type="entry name" value="BCTRLSENSOR"/>
</dbReference>
<dbReference type="RefSeq" id="WP_083553492.1">
    <property type="nucleotide sequence ID" value="NZ_FQXU01000007.1"/>
</dbReference>
<dbReference type="PROSITE" id="PS50112">
    <property type="entry name" value="PAS"/>
    <property type="match status" value="1"/>
</dbReference>
<dbReference type="InterPro" id="IPR036097">
    <property type="entry name" value="HisK_dim/P_sf"/>
</dbReference>
<dbReference type="InterPro" id="IPR035965">
    <property type="entry name" value="PAS-like_dom_sf"/>
</dbReference>
<proteinExistence type="predicted"/>
<reference evidence="14 15" key="1">
    <citation type="submission" date="2016-11" db="EMBL/GenBank/DDBJ databases">
        <authorList>
            <person name="Jaros S."/>
            <person name="Januszkiewicz K."/>
            <person name="Wedrychowicz H."/>
        </authorList>
    </citation>
    <scope>NUCLEOTIDE SEQUENCE [LARGE SCALE GENOMIC DNA]</scope>
    <source>
        <strain evidence="14 15">DSM 6191</strain>
    </source>
</reference>
<evidence type="ECO:0000256" key="10">
    <source>
        <dbReference type="ARBA" id="ARBA00023012"/>
    </source>
</evidence>
<keyword evidence="11" id="KW-0472">Membrane</keyword>
<dbReference type="InterPro" id="IPR003594">
    <property type="entry name" value="HATPase_dom"/>
</dbReference>
<evidence type="ECO:0000256" key="2">
    <source>
        <dbReference type="ARBA" id="ARBA00004236"/>
    </source>
</evidence>
<name>A0A1M5YWD2_9CLOT</name>
<dbReference type="InterPro" id="IPR003661">
    <property type="entry name" value="HisK_dim/P_dom"/>
</dbReference>
<sequence length="645" mass="74429">MHNEDYLYNLNEQSFLIVSDDTVIKTSQLFVSLTEYSTNELLNKNITDVFKFLRIGPNVEIENIDGTADYFLFTRSLEVKFIYIEVIKEIDKKIYIFKEKIKSIFKDESSYLSQMLSDNLNGMAVYSVPDLTLLKANQTYLDFREAPYDRQENAFGRLIYDIVIGFKGSSAENLWQDIIANGKAKILKEFMYDKYKRGVTYWDSTITPLFEDGRVKYIVCNVCEVTERVIHRKEIQKQKDELEAVIENINDAIFIYDTEGKLYTLNKSARDYFPRETLKKYGDGYSYTRFFYFDDTEIPPEERPFALIKKGHIINDYKAKMVQGDTIRYINISGRPVYSLDQNVRLSIVRSRDITEDIRKECIIKEQQELLLKKEREKLEALKVSLEMKDEFLSIISHEFRTPLNVINSAIQAINSICKDELSDRAKNYVKMIKQNVLRQMRLVNNLLDITRANSGNIKINKKNIDIVHLTKSITESVNTYALEKGVSVTFISSIVKKIVGIDDEKYERILLNLISNAIKFSAKEKIITVKMRSLRGSICIEVRDRGIGIPEEKIDLIFEKFGQVDSSISRYAEGAGIGLSLVKRFVEALGGSISLKSKLGKGSTFTILLPSDKLVEKVSDKPMVELLDNRLVEITNVEFSDIYF</sequence>
<dbReference type="PANTHER" id="PTHR43047">
    <property type="entry name" value="TWO-COMPONENT HISTIDINE PROTEIN KINASE"/>
    <property type="match status" value="1"/>
</dbReference>
<dbReference type="Pfam" id="PF00512">
    <property type="entry name" value="HisKA"/>
    <property type="match status" value="1"/>
</dbReference>
<evidence type="ECO:0000256" key="8">
    <source>
        <dbReference type="ARBA" id="ARBA00022777"/>
    </source>
</evidence>